<feature type="region of interest" description="Disordered" evidence="1">
    <location>
        <begin position="931"/>
        <end position="958"/>
    </location>
</feature>
<accession>A0A167TYL0</accession>
<feature type="region of interest" description="Disordered" evidence="1">
    <location>
        <begin position="1162"/>
        <end position="1186"/>
    </location>
</feature>
<protein>
    <submittedName>
        <fullName evidence="2">Uncharacterized protein</fullName>
    </submittedName>
</protein>
<name>A0A167TYL0_9AGAM</name>
<proteinExistence type="predicted"/>
<dbReference type="OrthoDB" id="10688423at2759"/>
<dbReference type="AlphaFoldDB" id="A0A167TYL0"/>
<reference evidence="2 3" key="1">
    <citation type="journal article" date="2016" name="Mol. Biol. Evol.">
        <title>Comparative Genomics of Early-Diverging Mushroom-Forming Fungi Provides Insights into the Origins of Lignocellulose Decay Capabilities.</title>
        <authorList>
            <person name="Nagy L.G."/>
            <person name="Riley R."/>
            <person name="Tritt A."/>
            <person name="Adam C."/>
            <person name="Daum C."/>
            <person name="Floudas D."/>
            <person name="Sun H."/>
            <person name="Yadav J.S."/>
            <person name="Pangilinan J."/>
            <person name="Larsson K.H."/>
            <person name="Matsuura K."/>
            <person name="Barry K."/>
            <person name="Labutti K."/>
            <person name="Kuo R."/>
            <person name="Ohm R.A."/>
            <person name="Bhattacharya S.S."/>
            <person name="Shirouzu T."/>
            <person name="Yoshinaga Y."/>
            <person name="Martin F.M."/>
            <person name="Grigoriev I.V."/>
            <person name="Hibbett D.S."/>
        </authorList>
    </citation>
    <scope>NUCLEOTIDE SEQUENCE [LARGE SCALE GENOMIC DNA]</scope>
    <source>
        <strain evidence="2 3">CBS 109695</strain>
    </source>
</reference>
<feature type="region of interest" description="Disordered" evidence="1">
    <location>
        <begin position="996"/>
        <end position="1066"/>
    </location>
</feature>
<evidence type="ECO:0000313" key="2">
    <source>
        <dbReference type="EMBL" id="KZP03411.1"/>
    </source>
</evidence>
<feature type="compositionally biased region" description="Polar residues" evidence="1">
    <location>
        <begin position="598"/>
        <end position="610"/>
    </location>
</feature>
<evidence type="ECO:0000313" key="3">
    <source>
        <dbReference type="Proteomes" id="UP000076532"/>
    </source>
</evidence>
<dbReference type="EMBL" id="KV418077">
    <property type="protein sequence ID" value="KZP03411.1"/>
    <property type="molecule type" value="Genomic_DNA"/>
</dbReference>
<feature type="region of interest" description="Disordered" evidence="1">
    <location>
        <begin position="699"/>
        <end position="722"/>
    </location>
</feature>
<organism evidence="2 3">
    <name type="scientific">Athelia psychrophila</name>
    <dbReference type="NCBI Taxonomy" id="1759441"/>
    <lineage>
        <taxon>Eukaryota</taxon>
        <taxon>Fungi</taxon>
        <taxon>Dikarya</taxon>
        <taxon>Basidiomycota</taxon>
        <taxon>Agaricomycotina</taxon>
        <taxon>Agaricomycetes</taxon>
        <taxon>Agaricomycetidae</taxon>
        <taxon>Atheliales</taxon>
        <taxon>Atheliaceae</taxon>
        <taxon>Athelia</taxon>
    </lineage>
</organism>
<feature type="compositionally biased region" description="Low complexity" evidence="1">
    <location>
        <begin position="627"/>
        <end position="637"/>
    </location>
</feature>
<feature type="region of interest" description="Disordered" evidence="1">
    <location>
        <begin position="877"/>
        <end position="896"/>
    </location>
</feature>
<feature type="region of interest" description="Disordered" evidence="1">
    <location>
        <begin position="595"/>
        <end position="637"/>
    </location>
</feature>
<feature type="region of interest" description="Disordered" evidence="1">
    <location>
        <begin position="469"/>
        <end position="494"/>
    </location>
</feature>
<keyword evidence="3" id="KW-1185">Reference proteome</keyword>
<sequence>MSLPKPPFPCVSSSQNLLPGYTRANEFFRVSADILPPNFPYAPEQDTLGVRIPYRYYTGPGPPPASIGFPGDIYHDFLSGPSREISSSIGYARTTSGWTPWAGVENPVCYPFLPVYVLRPAKTQLMSHEWDHINNAGGYNASKRLEKAATKQEAEMQNLRAAADARGLVLLQRTEIEARNNHGGGSGGSAVAVSAKPPPWPHIGELLPTHMSSKRDAFIAQVTEWTRLEAELVNSNAELACDSGEDEHPANDVRAAHATLVQSNTALVANIANAKLDFSRAWEKLGKGREGKGKIKANLDSISEVLDRRVAEVSNMRNQLELKQRHIEEPEAKHNAAVAAKDEEIAVITLSRNTTYSKLSERDAQIVTQARDIQGLSARLEQAARGVNSRHAARSELGMTYDTFFRIPHLLEKARRAHQSLVHFKDTQIERLEQDIEALRKANKVGLGTGSALGTVVAVQGIEQDTGAVRTSNRPGAQVGVMSQPARARDPPPPPPWTPYSVLSSFKIQLPRTEANAAASTLVTVPALTANHRPNGTTQELQPLSLPPPITLGAQLSKYGGVPSTLSTIPSLTEEAYPTRVLSTAPIFAPKKAVNQLPMPTSPNSSQHYVTPQPKPDNASARNKNLSNSAPSSASPAIPVSAAVSMPVTTADKNHTPLGTSALALISTPISTQAPKADQTPAPSRLNNLQKLAIALAHQKQAKHAQPEPPSTPTAPGAQSLGNLALNFGASQLALLSASTPNKHPSVAPVTHCRPGTNTFNATARTLNGQTLFASLPSLTSAIRASLAPLRQAAGGSAPSPTLTFTFTSATSPVSVPAQSPQGGLLNDQCSSTPPPSLVSALAASFAPSHEFMGSRAASTESTSTSATSLVVASENIQNEERTPWPLGQTRKDRQKLRSKLRRRQKRQEAKALATQQAILDLAIKNEMSGDTGTMLKRKRSANASGDERQTKGKGKKARAVEVEFILVSDSEDGDEAANKSGDGAAVCTNVDGEGDAMAKAKDSGPPPPSFLEHPTTQDGQHRNHVETSYPDSHTEPDKPANSNMEVDFNLQPAVPPPQEPALGDIPISTSTASVIKPEPSDLPLPASPPLLRPLLSRQHLRLVFKKQEDHVLCMACWLATSTESIIPLSPSAAVDHLVAAHPEAVPALLAKSPAELKEAWANRKEGKEGEARNGPQGMKVGVKGL</sequence>
<gene>
    <name evidence="2" type="ORF">FIBSPDRAFT_969026</name>
</gene>
<dbReference type="Proteomes" id="UP000076532">
    <property type="component" value="Unassembled WGS sequence"/>
</dbReference>
<evidence type="ECO:0000256" key="1">
    <source>
        <dbReference type="SAM" id="MobiDB-lite"/>
    </source>
</evidence>
<feature type="compositionally biased region" description="Basic and acidic residues" evidence="1">
    <location>
        <begin position="1162"/>
        <end position="1172"/>
    </location>
</feature>